<feature type="region of interest" description="Disordered" evidence="1">
    <location>
        <begin position="1"/>
        <end position="41"/>
    </location>
</feature>
<dbReference type="Proteomes" id="UP000054477">
    <property type="component" value="Unassembled WGS sequence"/>
</dbReference>
<dbReference type="HOGENOM" id="CLU_1310322_0_0_1"/>
<sequence>MTLDTNNDPQPPRHHDRRKNEADAHKRETTAQTTTNAAKQNIAIHHVSRTTSSAHERTQMTMGPAATSLSATWQPNDERRHRSSFVVDVYFTTLRNDNRRIANERSVANEQRHGPRTTTQERPRRKNDTTQERPQGPKNTDEPPAPRIATSTQQHHYTKGDQRPAAPPLTNGNECPTAPPTNGDERPTPPPHQRRRPPHKTSPPLATTTQ</sequence>
<evidence type="ECO:0000313" key="3">
    <source>
        <dbReference type="Proteomes" id="UP000054477"/>
    </source>
</evidence>
<dbReference type="EMBL" id="KN838586">
    <property type="protein sequence ID" value="KIK02916.1"/>
    <property type="molecule type" value="Genomic_DNA"/>
</dbReference>
<feature type="compositionally biased region" description="Basic and acidic residues" evidence="1">
    <location>
        <begin position="18"/>
        <end position="29"/>
    </location>
</feature>
<feature type="compositionally biased region" description="Low complexity" evidence="1">
    <location>
        <begin position="30"/>
        <end position="41"/>
    </location>
</feature>
<accession>A0A0C9XDJ2</accession>
<dbReference type="AlphaFoldDB" id="A0A0C9XDJ2"/>
<name>A0A0C9XDJ2_9AGAR</name>
<evidence type="ECO:0000313" key="2">
    <source>
        <dbReference type="EMBL" id="KIK02916.1"/>
    </source>
</evidence>
<gene>
    <name evidence="2" type="ORF">K443DRAFT_5805</name>
</gene>
<evidence type="ECO:0000256" key="1">
    <source>
        <dbReference type="SAM" id="MobiDB-lite"/>
    </source>
</evidence>
<organism evidence="2 3">
    <name type="scientific">Laccaria amethystina LaAM-08-1</name>
    <dbReference type="NCBI Taxonomy" id="1095629"/>
    <lineage>
        <taxon>Eukaryota</taxon>
        <taxon>Fungi</taxon>
        <taxon>Dikarya</taxon>
        <taxon>Basidiomycota</taxon>
        <taxon>Agaricomycotina</taxon>
        <taxon>Agaricomycetes</taxon>
        <taxon>Agaricomycetidae</taxon>
        <taxon>Agaricales</taxon>
        <taxon>Agaricineae</taxon>
        <taxon>Hydnangiaceae</taxon>
        <taxon>Laccaria</taxon>
    </lineage>
</organism>
<reference evidence="2 3" key="1">
    <citation type="submission" date="2014-04" db="EMBL/GenBank/DDBJ databases">
        <authorList>
            <consortium name="DOE Joint Genome Institute"/>
            <person name="Kuo A."/>
            <person name="Kohler A."/>
            <person name="Nagy L.G."/>
            <person name="Floudas D."/>
            <person name="Copeland A."/>
            <person name="Barry K.W."/>
            <person name="Cichocki N."/>
            <person name="Veneault-Fourrey C."/>
            <person name="LaButti K."/>
            <person name="Lindquist E.A."/>
            <person name="Lipzen A."/>
            <person name="Lundell T."/>
            <person name="Morin E."/>
            <person name="Murat C."/>
            <person name="Sun H."/>
            <person name="Tunlid A."/>
            <person name="Henrissat B."/>
            <person name="Grigoriev I.V."/>
            <person name="Hibbett D.S."/>
            <person name="Martin F."/>
            <person name="Nordberg H.P."/>
            <person name="Cantor M.N."/>
            <person name="Hua S.X."/>
        </authorList>
    </citation>
    <scope>NUCLEOTIDE SEQUENCE [LARGE SCALE GENOMIC DNA]</scope>
    <source>
        <strain evidence="2 3">LaAM-08-1</strain>
    </source>
</reference>
<protein>
    <submittedName>
        <fullName evidence="2">Uncharacterized protein</fullName>
    </submittedName>
</protein>
<feature type="region of interest" description="Disordered" evidence="1">
    <location>
        <begin position="101"/>
        <end position="210"/>
    </location>
</feature>
<keyword evidence="3" id="KW-1185">Reference proteome</keyword>
<reference evidence="3" key="2">
    <citation type="submission" date="2015-01" db="EMBL/GenBank/DDBJ databases">
        <title>Evolutionary Origins and Diversification of the Mycorrhizal Mutualists.</title>
        <authorList>
            <consortium name="DOE Joint Genome Institute"/>
            <consortium name="Mycorrhizal Genomics Consortium"/>
            <person name="Kohler A."/>
            <person name="Kuo A."/>
            <person name="Nagy L.G."/>
            <person name="Floudas D."/>
            <person name="Copeland A."/>
            <person name="Barry K.W."/>
            <person name="Cichocki N."/>
            <person name="Veneault-Fourrey C."/>
            <person name="LaButti K."/>
            <person name="Lindquist E.A."/>
            <person name="Lipzen A."/>
            <person name="Lundell T."/>
            <person name="Morin E."/>
            <person name="Murat C."/>
            <person name="Riley R."/>
            <person name="Ohm R."/>
            <person name="Sun H."/>
            <person name="Tunlid A."/>
            <person name="Henrissat B."/>
            <person name="Grigoriev I.V."/>
            <person name="Hibbett D.S."/>
            <person name="Martin F."/>
        </authorList>
    </citation>
    <scope>NUCLEOTIDE SEQUENCE [LARGE SCALE GENOMIC DNA]</scope>
    <source>
        <strain evidence="3">LaAM-08-1</strain>
    </source>
</reference>
<feature type="compositionally biased region" description="Basic and acidic residues" evidence="1">
    <location>
        <begin position="119"/>
        <end position="131"/>
    </location>
</feature>
<proteinExistence type="predicted"/>